<name>A0ABT6N7P5_9SPHN</name>
<proteinExistence type="predicted"/>
<sequence>MKGQFAKLRKLGLFALHICDKGHYHRYGGGMAQSYYPQQNRLPRTLTAGQLIELLKKVDPAKPVIFRSPQYGAFGSNHAYSVEEVRERSFPARSEHHPASSYIDDETGVEVQVEAWVREFHAWDGIEIA</sequence>
<keyword evidence="2" id="KW-1185">Reference proteome</keyword>
<evidence type="ECO:0000313" key="1">
    <source>
        <dbReference type="EMBL" id="MDH7641147.1"/>
    </source>
</evidence>
<dbReference type="Proteomes" id="UP001160625">
    <property type="component" value="Unassembled WGS sequence"/>
</dbReference>
<gene>
    <name evidence="1" type="ORF">QGN17_20600</name>
</gene>
<reference evidence="1" key="1">
    <citation type="submission" date="2023-04" db="EMBL/GenBank/DDBJ databases">
        <title>Sphingomonas sp. MAHUQ-71 isolated from rice field.</title>
        <authorList>
            <person name="Huq M.A."/>
        </authorList>
    </citation>
    <scope>NUCLEOTIDE SEQUENCE</scope>
    <source>
        <strain evidence="1">MAHUQ-71</strain>
    </source>
</reference>
<accession>A0ABT6N7P5</accession>
<evidence type="ECO:0000313" key="2">
    <source>
        <dbReference type="Proteomes" id="UP001160625"/>
    </source>
</evidence>
<dbReference type="EMBL" id="JARYGZ010000007">
    <property type="protein sequence ID" value="MDH7641147.1"/>
    <property type="molecule type" value="Genomic_DNA"/>
</dbReference>
<comment type="caution">
    <text evidence="1">The sequence shown here is derived from an EMBL/GenBank/DDBJ whole genome shotgun (WGS) entry which is preliminary data.</text>
</comment>
<dbReference type="RefSeq" id="WP_281046486.1">
    <property type="nucleotide sequence ID" value="NZ_JARYGZ010000007.1"/>
</dbReference>
<organism evidence="1 2">
    <name type="scientific">Sphingomonas oryzagri</name>
    <dbReference type="NCBI Taxonomy" id="3042314"/>
    <lineage>
        <taxon>Bacteria</taxon>
        <taxon>Pseudomonadati</taxon>
        <taxon>Pseudomonadota</taxon>
        <taxon>Alphaproteobacteria</taxon>
        <taxon>Sphingomonadales</taxon>
        <taxon>Sphingomonadaceae</taxon>
        <taxon>Sphingomonas</taxon>
    </lineage>
</organism>
<protein>
    <submittedName>
        <fullName evidence="1">Uncharacterized protein</fullName>
    </submittedName>
</protein>